<sequence length="155" mass="17903">MPRPAIDFNVHHKRPFIRRYFPSLTSSIFSLLLSLHPKPLRTPLVCANRPLPNHPFVTPSFLPYPFCTSWSSQPSRTPSPTRQQNFWTSTRNETTSKTPLRFPLFHSLLNFYALLARGHICGRREDDPHPSHGLAPHCATDQPVFPPPFFFPWDC</sequence>
<dbReference type="EMBL" id="ML994626">
    <property type="protein sequence ID" value="KAF2187660.1"/>
    <property type="molecule type" value="Genomic_DNA"/>
</dbReference>
<evidence type="ECO:0000313" key="3">
    <source>
        <dbReference type="Proteomes" id="UP000800200"/>
    </source>
</evidence>
<keyword evidence="3" id="KW-1185">Reference proteome</keyword>
<evidence type="ECO:0000313" key="2">
    <source>
        <dbReference type="EMBL" id="KAF2187660.1"/>
    </source>
</evidence>
<feature type="compositionally biased region" description="Polar residues" evidence="1">
    <location>
        <begin position="85"/>
        <end position="94"/>
    </location>
</feature>
<dbReference type="Proteomes" id="UP000800200">
    <property type="component" value="Unassembled WGS sequence"/>
</dbReference>
<reference evidence="2" key="1">
    <citation type="journal article" date="2020" name="Stud. Mycol.">
        <title>101 Dothideomycetes genomes: a test case for predicting lifestyles and emergence of pathogens.</title>
        <authorList>
            <person name="Haridas S."/>
            <person name="Albert R."/>
            <person name="Binder M."/>
            <person name="Bloem J."/>
            <person name="Labutti K."/>
            <person name="Salamov A."/>
            <person name="Andreopoulos B."/>
            <person name="Baker S."/>
            <person name="Barry K."/>
            <person name="Bills G."/>
            <person name="Bluhm B."/>
            <person name="Cannon C."/>
            <person name="Castanera R."/>
            <person name="Culley D."/>
            <person name="Daum C."/>
            <person name="Ezra D."/>
            <person name="Gonzalez J."/>
            <person name="Henrissat B."/>
            <person name="Kuo A."/>
            <person name="Liang C."/>
            <person name="Lipzen A."/>
            <person name="Lutzoni F."/>
            <person name="Magnuson J."/>
            <person name="Mondo S."/>
            <person name="Nolan M."/>
            <person name="Ohm R."/>
            <person name="Pangilinan J."/>
            <person name="Park H.-J."/>
            <person name="Ramirez L."/>
            <person name="Alfaro M."/>
            <person name="Sun H."/>
            <person name="Tritt A."/>
            <person name="Yoshinaga Y."/>
            <person name="Zwiers L.-H."/>
            <person name="Turgeon B."/>
            <person name="Goodwin S."/>
            <person name="Spatafora J."/>
            <person name="Crous P."/>
            <person name="Grigoriev I."/>
        </authorList>
    </citation>
    <scope>NUCLEOTIDE SEQUENCE</scope>
    <source>
        <strain evidence="2">CBS 207.26</strain>
    </source>
</reference>
<protein>
    <submittedName>
        <fullName evidence="2">Uncharacterized protein</fullName>
    </submittedName>
</protein>
<organism evidence="2 3">
    <name type="scientific">Zopfia rhizophila CBS 207.26</name>
    <dbReference type="NCBI Taxonomy" id="1314779"/>
    <lineage>
        <taxon>Eukaryota</taxon>
        <taxon>Fungi</taxon>
        <taxon>Dikarya</taxon>
        <taxon>Ascomycota</taxon>
        <taxon>Pezizomycotina</taxon>
        <taxon>Dothideomycetes</taxon>
        <taxon>Dothideomycetes incertae sedis</taxon>
        <taxon>Zopfiaceae</taxon>
        <taxon>Zopfia</taxon>
    </lineage>
</organism>
<dbReference type="AlphaFoldDB" id="A0A6A6EBZ6"/>
<proteinExistence type="predicted"/>
<feature type="compositionally biased region" description="Low complexity" evidence="1">
    <location>
        <begin position="70"/>
        <end position="84"/>
    </location>
</feature>
<accession>A0A6A6EBZ6</accession>
<feature type="region of interest" description="Disordered" evidence="1">
    <location>
        <begin position="70"/>
        <end position="94"/>
    </location>
</feature>
<name>A0A6A6EBZ6_9PEZI</name>
<evidence type="ECO:0000256" key="1">
    <source>
        <dbReference type="SAM" id="MobiDB-lite"/>
    </source>
</evidence>
<gene>
    <name evidence="2" type="ORF">K469DRAFT_103996</name>
</gene>